<sequence>MWGNARPLMQNYEVYWMVWSSSNGKVTVR</sequence>
<dbReference type="OrthoDB" id="10665570at2759"/>
<evidence type="ECO:0000313" key="2">
    <source>
        <dbReference type="Proteomes" id="UP000593579"/>
    </source>
</evidence>
<reference evidence="1 2" key="1">
    <citation type="journal article" date="2019" name="Genome Biol. Evol.">
        <title>Insights into the evolution of the New World diploid cottons (Gossypium, subgenus Houzingenia) based on genome sequencing.</title>
        <authorList>
            <person name="Grover C.E."/>
            <person name="Arick M.A. 2nd"/>
            <person name="Thrash A."/>
            <person name="Conover J.L."/>
            <person name="Sanders W.S."/>
            <person name="Peterson D.G."/>
            <person name="Frelichowski J.E."/>
            <person name="Scheffler J.A."/>
            <person name="Scheffler B.E."/>
            <person name="Wendel J.F."/>
        </authorList>
    </citation>
    <scope>NUCLEOTIDE SEQUENCE [LARGE SCALE GENOMIC DNA]</scope>
    <source>
        <strain evidence="1">5</strain>
        <tissue evidence="1">Leaf</tissue>
    </source>
</reference>
<proteinExistence type="predicted"/>
<dbReference type="EMBL" id="JABEZY010000011">
    <property type="protein sequence ID" value="MBA0749568.1"/>
    <property type="molecule type" value="Genomic_DNA"/>
</dbReference>
<evidence type="ECO:0000313" key="1">
    <source>
        <dbReference type="EMBL" id="MBA0749568.1"/>
    </source>
</evidence>
<comment type="caution">
    <text evidence="1">The sequence shown here is derived from an EMBL/GenBank/DDBJ whole genome shotgun (WGS) entry which is preliminary data.</text>
</comment>
<protein>
    <submittedName>
        <fullName evidence="1">Uncharacterized protein</fullName>
    </submittedName>
</protein>
<dbReference type="AlphaFoldDB" id="A0A7J9CMH9"/>
<organism evidence="1 2">
    <name type="scientific">Gossypium gossypioides</name>
    <name type="common">Mexican cotton</name>
    <name type="synonym">Selera gossypioides</name>
    <dbReference type="NCBI Taxonomy" id="34282"/>
    <lineage>
        <taxon>Eukaryota</taxon>
        <taxon>Viridiplantae</taxon>
        <taxon>Streptophyta</taxon>
        <taxon>Embryophyta</taxon>
        <taxon>Tracheophyta</taxon>
        <taxon>Spermatophyta</taxon>
        <taxon>Magnoliopsida</taxon>
        <taxon>eudicotyledons</taxon>
        <taxon>Gunneridae</taxon>
        <taxon>Pentapetalae</taxon>
        <taxon>rosids</taxon>
        <taxon>malvids</taxon>
        <taxon>Malvales</taxon>
        <taxon>Malvaceae</taxon>
        <taxon>Malvoideae</taxon>
        <taxon>Gossypium</taxon>
    </lineage>
</organism>
<accession>A0A7J9CMH9</accession>
<name>A0A7J9CMH9_GOSGO</name>
<keyword evidence="2" id="KW-1185">Reference proteome</keyword>
<gene>
    <name evidence="1" type="ORF">Gogos_003479</name>
</gene>
<dbReference type="Proteomes" id="UP000593579">
    <property type="component" value="Unassembled WGS sequence"/>
</dbReference>